<dbReference type="InterPro" id="IPR032675">
    <property type="entry name" value="LRR_dom_sf"/>
</dbReference>
<evidence type="ECO:0000313" key="2">
    <source>
        <dbReference type="EMBL" id="KAF7368801.1"/>
    </source>
</evidence>
<organism evidence="2 3">
    <name type="scientific">Mycena venus</name>
    <dbReference type="NCBI Taxonomy" id="2733690"/>
    <lineage>
        <taxon>Eukaryota</taxon>
        <taxon>Fungi</taxon>
        <taxon>Dikarya</taxon>
        <taxon>Basidiomycota</taxon>
        <taxon>Agaricomycotina</taxon>
        <taxon>Agaricomycetes</taxon>
        <taxon>Agaricomycetidae</taxon>
        <taxon>Agaricales</taxon>
        <taxon>Marasmiineae</taxon>
        <taxon>Mycenaceae</taxon>
        <taxon>Mycena</taxon>
    </lineage>
</organism>
<evidence type="ECO:0008006" key="4">
    <source>
        <dbReference type="Google" id="ProtNLM"/>
    </source>
</evidence>
<comment type="caution">
    <text evidence="2">The sequence shown here is derived from an EMBL/GenBank/DDBJ whole genome shotgun (WGS) entry which is preliminary data.</text>
</comment>
<dbReference type="EMBL" id="JACAZI010000002">
    <property type="protein sequence ID" value="KAF7368801.1"/>
    <property type="molecule type" value="Genomic_DNA"/>
</dbReference>
<evidence type="ECO:0000313" key="3">
    <source>
        <dbReference type="Proteomes" id="UP000620124"/>
    </source>
</evidence>
<proteinExistence type="predicted"/>
<accession>A0A8H7DEQ3</accession>
<name>A0A8H7DEQ3_9AGAR</name>
<dbReference type="AlphaFoldDB" id="A0A8H7DEQ3"/>
<keyword evidence="3" id="KW-1185">Reference proteome</keyword>
<protein>
    <recommendedName>
        <fullName evidence="4">F-box domain-containing protein</fullName>
    </recommendedName>
</protein>
<gene>
    <name evidence="2" type="ORF">MVEN_00205200</name>
</gene>
<keyword evidence="1" id="KW-0175">Coiled coil</keyword>
<evidence type="ECO:0000256" key="1">
    <source>
        <dbReference type="SAM" id="Coils"/>
    </source>
</evidence>
<feature type="coiled-coil region" evidence="1">
    <location>
        <begin position="27"/>
        <end position="54"/>
    </location>
</feature>
<sequence>MESPFRERFNTNYVPEDAEIQRIRSHLAPHEAELARLESLIRDLNVQIKALTVQRDRVKDYIDPHRAIISHPRRLPQDILEQIFLACLPTRHNTIMSVLEAPLLLGRICSAWRAIAFATPRLWTTLHISAPFVDEKEERKAAMVEWLQRSDSLPIVLSVMYDYDGWEAPKSVMTASCQVATRWHTLNICSLTSSDFLHRLAAVDAPQLANIHIAFGETFEQDDGLHVLPSTIFRALPRVTITALKPGQLVPTTPFTWNHLTHLNLYCRGSHSWEKGLSFNAAYRLLKGCPRMKALKFHLASDDEDEWVQDALLVPFLESLTIFDRYYTVVDLASFIQCLTMPQLTQFHAGGLGDSKYSPLISDLRLHLVEFAATSLVETFQQFPCLTTLDLTYQPTMLDDDSDPTDLFVFLTPSPPAPNPLPALKELNTRGCRVENTTLIDFLEKQLKYGTNLRDLHLTLYSDPLHAIPDTDIQSFATRGLRVSLEYYAPSHRWRGILPVGRSPIMVWSQQDVSNCPITDL</sequence>
<dbReference type="Proteomes" id="UP000620124">
    <property type="component" value="Unassembled WGS sequence"/>
</dbReference>
<dbReference type="Gene3D" id="3.80.10.10">
    <property type="entry name" value="Ribonuclease Inhibitor"/>
    <property type="match status" value="1"/>
</dbReference>
<dbReference type="SUPFAM" id="SSF52047">
    <property type="entry name" value="RNI-like"/>
    <property type="match status" value="1"/>
</dbReference>
<reference evidence="2" key="1">
    <citation type="submission" date="2020-05" db="EMBL/GenBank/DDBJ databases">
        <title>Mycena genomes resolve the evolution of fungal bioluminescence.</title>
        <authorList>
            <person name="Tsai I.J."/>
        </authorList>
    </citation>
    <scope>NUCLEOTIDE SEQUENCE</scope>
    <source>
        <strain evidence="2">CCC161011</strain>
    </source>
</reference>
<dbReference type="OrthoDB" id="3043092at2759"/>